<sequence>MKILTSTLENIQSSTTTRIGAKKLKPTITANNHFTHYSYLFDKYD</sequence>
<dbReference type="Proteomes" id="UP001242903">
    <property type="component" value="Unassembled WGS sequence"/>
</dbReference>
<evidence type="ECO:0000313" key="2">
    <source>
        <dbReference type="Proteomes" id="UP001242903"/>
    </source>
</evidence>
<comment type="caution">
    <text evidence="1">The sequence shown here is derived from an EMBL/GenBank/DDBJ whole genome shotgun (WGS) entry which is preliminary data.</text>
</comment>
<organism evidence="1 2">
    <name type="scientific">Leuconostoc falkenbergense</name>
    <dbReference type="NCBI Taxonomy" id="2766470"/>
    <lineage>
        <taxon>Bacteria</taxon>
        <taxon>Bacillati</taxon>
        <taxon>Bacillota</taxon>
        <taxon>Bacilli</taxon>
        <taxon>Lactobacillales</taxon>
        <taxon>Lactobacillaceae</taxon>
        <taxon>Leuconostoc</taxon>
    </lineage>
</organism>
<dbReference type="GeneID" id="97231551"/>
<proteinExistence type="predicted"/>
<dbReference type="RefSeq" id="WP_181809848.1">
    <property type="nucleotide sequence ID" value="NZ_BMBR01000008.1"/>
</dbReference>
<keyword evidence="2" id="KW-1185">Reference proteome</keyword>
<evidence type="ECO:0000313" key="1">
    <source>
        <dbReference type="EMBL" id="MDM7646726.1"/>
    </source>
</evidence>
<gene>
    <name evidence="1" type="ORF">QUE93_06820</name>
</gene>
<dbReference type="EMBL" id="JAUCAQ010000013">
    <property type="protein sequence ID" value="MDM7646726.1"/>
    <property type="molecule type" value="Genomic_DNA"/>
</dbReference>
<accession>A0ABT7RZK0</accession>
<protein>
    <submittedName>
        <fullName evidence="1">Uncharacterized protein</fullName>
    </submittedName>
</protein>
<name>A0ABT7RZK0_9LACO</name>
<reference evidence="1 2" key="1">
    <citation type="submission" date="2023-06" db="EMBL/GenBank/DDBJ databases">
        <title>Draft Genome Sequences of lactic acid bacteria strains isolated from fermented milk products.</title>
        <authorList>
            <person name="Elcheninov A.G."/>
            <person name="Klyukina A."/>
            <person name="Zayulina K.S."/>
            <person name="Gavirova L.A."/>
            <person name="Shcherbakova P.A."/>
            <person name="Shestakov A.I."/>
            <person name="Kublanov I.V."/>
            <person name="Kochetkova T.V."/>
        </authorList>
    </citation>
    <scope>NUCLEOTIDE SEQUENCE [LARGE SCALE GENOMIC DNA]</scope>
    <source>
        <strain evidence="1 2">TOM.81</strain>
    </source>
</reference>